<evidence type="ECO:0000256" key="9">
    <source>
        <dbReference type="HAMAP-Rule" id="MF_03115"/>
    </source>
</evidence>
<evidence type="ECO:0000256" key="1">
    <source>
        <dbReference type="ARBA" id="ARBA00001966"/>
    </source>
</evidence>
<feature type="domain" description="Anamorsin C-terminal" evidence="11">
    <location>
        <begin position="150"/>
        <end position="184"/>
    </location>
</feature>
<evidence type="ECO:0000313" key="13">
    <source>
        <dbReference type="EMBL" id="PXF41408.1"/>
    </source>
</evidence>
<comment type="similarity">
    <text evidence="2 9">Belongs to the anamorsin family.</text>
</comment>
<evidence type="ECO:0000256" key="5">
    <source>
        <dbReference type="ARBA" id="ARBA00022723"/>
    </source>
</evidence>
<feature type="region of interest" description="Disordered" evidence="10">
    <location>
        <begin position="97"/>
        <end position="129"/>
    </location>
</feature>
<feature type="compositionally biased region" description="Basic and acidic residues" evidence="10">
    <location>
        <begin position="104"/>
        <end position="124"/>
    </location>
</feature>
<feature type="short sequence motif" description="Cx2C motif 1" evidence="9">
    <location>
        <begin position="154"/>
        <end position="157"/>
    </location>
</feature>
<keyword evidence="14" id="KW-1185">Reference proteome</keyword>
<dbReference type="InterPro" id="IPR046408">
    <property type="entry name" value="CIAPIN1"/>
</dbReference>
<evidence type="ECO:0000256" key="8">
    <source>
        <dbReference type="ARBA" id="ARBA00023128"/>
    </source>
</evidence>
<gene>
    <name evidence="12" type="ORF">BWQ96_08902</name>
    <name evidence="13" type="ORF">BWQ96_08906</name>
</gene>
<comment type="subunit">
    <text evidence="9">Monomer.</text>
</comment>
<keyword evidence="9" id="KW-0001">2Fe-2S</keyword>
<dbReference type="GO" id="GO:0016226">
    <property type="term" value="P:iron-sulfur cluster assembly"/>
    <property type="evidence" value="ECO:0007669"/>
    <property type="project" value="UniProtKB-UniRule"/>
</dbReference>
<organism evidence="12 14">
    <name type="scientific">Gracilariopsis chorda</name>
    <dbReference type="NCBI Taxonomy" id="448386"/>
    <lineage>
        <taxon>Eukaryota</taxon>
        <taxon>Rhodophyta</taxon>
        <taxon>Florideophyceae</taxon>
        <taxon>Rhodymeniophycidae</taxon>
        <taxon>Gracilariales</taxon>
        <taxon>Gracilariaceae</taxon>
        <taxon>Gracilariopsis</taxon>
    </lineage>
</organism>
<feature type="binding site" evidence="9">
    <location>
        <position position="134"/>
    </location>
    <ligand>
        <name>[2Fe-2S] cluster</name>
        <dbReference type="ChEBI" id="CHEBI:190135"/>
    </ligand>
</feature>
<comment type="caution">
    <text evidence="12">The sequence shown here is derived from an EMBL/GenBank/DDBJ whole genome shotgun (WGS) entry which is preliminary data.</text>
</comment>
<comment type="caution">
    <text evidence="9">Lacks conserved residue(s) required for the propagation of feature annotation.</text>
</comment>
<comment type="domain">
    <text evidence="9">The C-terminal domain binds 2 Fe-S clusters but is otherwise mostly in an intrinsically disordered conformation.</text>
</comment>
<keyword evidence="5 9" id="KW-0479">Metal-binding</keyword>
<name>A0A2V3IH43_9FLOR</name>
<evidence type="ECO:0000256" key="6">
    <source>
        <dbReference type="ARBA" id="ARBA00023004"/>
    </source>
</evidence>
<protein>
    <recommendedName>
        <fullName evidence="9">Anamorsin homolog</fullName>
    </recommendedName>
    <alternativeName>
        <fullName evidence="9">Fe-S cluster assembly protein DRE2 homolog</fullName>
    </alternativeName>
</protein>
<reference evidence="12 14" key="1">
    <citation type="journal article" date="2018" name="Mol. Biol. Evol.">
        <title>Analysis of the draft genome of the red seaweed Gracilariopsis chorda provides insights into genome size evolution in Rhodophyta.</title>
        <authorList>
            <person name="Lee J."/>
            <person name="Yang E.C."/>
            <person name="Graf L."/>
            <person name="Yang J.H."/>
            <person name="Qiu H."/>
            <person name="Zel Zion U."/>
            <person name="Chan C.X."/>
            <person name="Stephens T.G."/>
            <person name="Weber A.P.M."/>
            <person name="Boo G.H."/>
            <person name="Boo S.M."/>
            <person name="Kim K.M."/>
            <person name="Shin Y."/>
            <person name="Jung M."/>
            <person name="Lee S.J."/>
            <person name="Yim H.S."/>
            <person name="Lee J.H."/>
            <person name="Bhattacharya D."/>
            <person name="Yoon H.S."/>
        </authorList>
    </citation>
    <scope>NUCLEOTIDE SEQUENCE [LARGE SCALE GENOMIC DNA]</scope>
    <source>
        <strain evidence="12 14">SKKU-2015</strain>
        <tissue evidence="12">Whole body</tissue>
    </source>
</reference>
<keyword evidence="4 9" id="KW-0963">Cytoplasm</keyword>
<dbReference type="HAMAP" id="MF_03115">
    <property type="entry name" value="Anamorsin"/>
    <property type="match status" value="1"/>
</dbReference>
<feature type="binding site" evidence="9">
    <location>
        <position position="154"/>
    </location>
    <ligand>
        <name>[4Fe-4S] cluster</name>
        <dbReference type="ChEBI" id="CHEBI:49883"/>
    </ligand>
</feature>
<feature type="binding site" evidence="9">
    <location>
        <position position="165"/>
    </location>
    <ligand>
        <name>[4Fe-4S] cluster</name>
        <dbReference type="ChEBI" id="CHEBI:49883"/>
    </ligand>
</feature>
<evidence type="ECO:0000256" key="7">
    <source>
        <dbReference type="ARBA" id="ARBA00023014"/>
    </source>
</evidence>
<dbReference type="GO" id="GO:0005758">
    <property type="term" value="C:mitochondrial intermembrane space"/>
    <property type="evidence" value="ECO:0007669"/>
    <property type="project" value="UniProtKB-SubCell"/>
</dbReference>
<dbReference type="GO" id="GO:0051539">
    <property type="term" value="F:4 iron, 4 sulfur cluster binding"/>
    <property type="evidence" value="ECO:0007669"/>
    <property type="project" value="UniProtKB-KW"/>
</dbReference>
<feature type="binding site" evidence="9">
    <location>
        <position position="168"/>
    </location>
    <ligand>
        <name>[4Fe-4S] cluster</name>
        <dbReference type="ChEBI" id="CHEBI:49883"/>
    </ligand>
</feature>
<feature type="short sequence motif" description="Cx2C motif 2" evidence="9">
    <location>
        <begin position="165"/>
        <end position="168"/>
    </location>
</feature>
<dbReference type="STRING" id="448386.A0A2V3IH43"/>
<dbReference type="GO" id="GO:0051537">
    <property type="term" value="F:2 iron, 2 sulfur cluster binding"/>
    <property type="evidence" value="ECO:0007669"/>
    <property type="project" value="UniProtKB-UniRule"/>
</dbReference>
<feature type="region of interest" description="Fe-S binding site A" evidence="9">
    <location>
        <begin position="118"/>
        <end position="134"/>
    </location>
</feature>
<comment type="domain">
    <text evidence="9">The twin Cx2C motifs are involved in the recognition by the mitochondrial MIA40-ERV1 disulfide relay system. The formation of 2 disulfide bonds in the Cx2C motifs through dithiol/disulfide exchange reactions effectively traps the protein in the mitochondrial intermembrane space.</text>
</comment>
<keyword evidence="8 9" id="KW-0496">Mitochondrion</keyword>
<comment type="cofactor">
    <cofactor evidence="9">
        <name>[2Fe-2S] cluster</name>
        <dbReference type="ChEBI" id="CHEBI:190135"/>
    </cofactor>
</comment>
<dbReference type="PANTHER" id="PTHR13273">
    <property type="entry name" value="ANAMORSIN"/>
    <property type="match status" value="1"/>
</dbReference>
<keyword evidence="6 9" id="KW-0408">Iron</keyword>
<keyword evidence="3 9" id="KW-0004">4Fe-4S</keyword>
<feature type="binding site" evidence="9">
    <location>
        <position position="129"/>
    </location>
    <ligand>
        <name>[2Fe-2S] cluster</name>
        <dbReference type="ChEBI" id="CHEBI:190135"/>
    </ligand>
</feature>
<evidence type="ECO:0000313" key="12">
    <source>
        <dbReference type="EMBL" id="PXF41404.1"/>
    </source>
</evidence>
<evidence type="ECO:0000256" key="3">
    <source>
        <dbReference type="ARBA" id="ARBA00022485"/>
    </source>
</evidence>
<dbReference type="AlphaFoldDB" id="A0A2V3IH43"/>
<comment type="cofactor">
    <cofactor evidence="1 9">
        <name>[4Fe-4S] cluster</name>
        <dbReference type="ChEBI" id="CHEBI:49883"/>
    </cofactor>
</comment>
<feature type="region of interest" description="Disordered" evidence="10">
    <location>
        <begin position="16"/>
        <end position="35"/>
    </location>
</feature>
<dbReference type="EMBL" id="NBIV01000218">
    <property type="protein sequence ID" value="PXF41404.1"/>
    <property type="molecule type" value="Genomic_DNA"/>
</dbReference>
<dbReference type="GO" id="GO:0046872">
    <property type="term" value="F:metal ion binding"/>
    <property type="evidence" value="ECO:0007669"/>
    <property type="project" value="UniProtKB-KW"/>
</dbReference>
<feature type="region of interest" description="Fe-S binding site B" evidence="9">
    <location>
        <begin position="154"/>
        <end position="168"/>
    </location>
</feature>
<feature type="domain" description="Anamorsin C-terminal" evidence="11">
    <location>
        <begin position="117"/>
        <end position="148"/>
    </location>
</feature>
<evidence type="ECO:0000256" key="10">
    <source>
        <dbReference type="SAM" id="MobiDB-lite"/>
    </source>
</evidence>
<dbReference type="GO" id="GO:0009055">
    <property type="term" value="F:electron transfer activity"/>
    <property type="evidence" value="ECO:0007669"/>
    <property type="project" value="UniProtKB-UniRule"/>
</dbReference>
<evidence type="ECO:0000256" key="4">
    <source>
        <dbReference type="ARBA" id="ARBA00022490"/>
    </source>
</evidence>
<dbReference type="EMBL" id="NBIV01000218">
    <property type="protein sequence ID" value="PXF41408.1"/>
    <property type="molecule type" value="Genomic_DNA"/>
</dbReference>
<dbReference type="Pfam" id="PF05093">
    <property type="entry name" value="CIAPIN1"/>
    <property type="match status" value="2"/>
</dbReference>
<feature type="binding site" evidence="9">
    <location>
        <position position="132"/>
    </location>
    <ligand>
        <name>[2Fe-2S] cluster</name>
        <dbReference type="ChEBI" id="CHEBI:190135"/>
    </ligand>
</feature>
<feature type="binding site" evidence="9">
    <location>
        <position position="118"/>
    </location>
    <ligand>
        <name>[2Fe-2S] cluster</name>
        <dbReference type="ChEBI" id="CHEBI:190135"/>
    </ligand>
</feature>
<keyword evidence="7 9" id="KW-0411">Iron-sulfur</keyword>
<evidence type="ECO:0000256" key="2">
    <source>
        <dbReference type="ARBA" id="ARBA00008169"/>
    </source>
</evidence>
<feature type="binding site" evidence="9">
    <location>
        <position position="157"/>
    </location>
    <ligand>
        <name>[4Fe-4S] cluster</name>
        <dbReference type="ChEBI" id="CHEBI:49883"/>
    </ligand>
</feature>
<accession>A0A2V3IH43</accession>
<dbReference type="OrthoDB" id="311633at2759"/>
<evidence type="ECO:0000313" key="14">
    <source>
        <dbReference type="Proteomes" id="UP000247409"/>
    </source>
</evidence>
<dbReference type="Proteomes" id="UP000247409">
    <property type="component" value="Unassembled WGS sequence"/>
</dbReference>
<comment type="subcellular location">
    <subcellularLocation>
        <location evidence="9">Cytoplasm</location>
    </subcellularLocation>
    <subcellularLocation>
        <location evidence="9">Mitochondrion intermembrane space</location>
    </subcellularLocation>
</comment>
<dbReference type="InterPro" id="IPR007785">
    <property type="entry name" value="Anamorsin"/>
</dbReference>
<proteinExistence type="inferred from homology"/>
<sequence length="193" mass="20172">MIAALTKVDQESLTAYASSASPGTQVAVTIPPSESPEEVKVRLTLAGFIDIKKASQSTLSASLPNYEQGTSVSLASAPQASKSSAWAAALSSNEQVPLVDEDDLLQRDGIPDGDGKGCSTDDKGKRKPCKDCSCGLAEVYEKEQQESKPQKSSCGSCSLGDAFRCASCPYLGLPPFKPGEKVAIPSSFMTSDI</sequence>
<comment type="domain">
    <text evidence="9">The N-terminal domain has structural similarity with S-adenosyl-L-methionine-dependent methyltransferases, but does not bind S-adenosyl-L-methionine. It is required for correct assembly of the 2 Fe-S clusters.</text>
</comment>
<dbReference type="PANTHER" id="PTHR13273:SF14">
    <property type="entry name" value="ANAMORSIN"/>
    <property type="match status" value="1"/>
</dbReference>
<evidence type="ECO:0000259" key="11">
    <source>
        <dbReference type="Pfam" id="PF05093"/>
    </source>
</evidence>
<feature type="compositionally biased region" description="Polar residues" evidence="10">
    <location>
        <begin position="16"/>
        <end position="27"/>
    </location>
</feature>
<comment type="function">
    <text evidence="9">Component of the cytosolic iron-sulfur (Fe-S) protein assembly (CIA) machinery. Required for the maturation of extramitochondrial Fe-S proteins. Part of an electron transfer chain functioning in an early step of cytosolic Fe-S biogenesis, facilitating the de novo assembly of a [4Fe-4S] cluster on the cytosolic Fe-S scaffold complex. Electrons are transferred from NADPH via a FAD- and FMN-containing diflavin oxidoreductase. Together with the diflavin oxidoreductase, also required for the assembly of the diferric tyrosyl radical cofactor of ribonucleotide reductase (RNR), probably by providing electrons for reduction during radical cofactor maturation in the catalytic small subunit.</text>
</comment>